<sequence length="136" mass="15279">MPPHLHPRSRMTMSLFTSTLMVSFLVVATPHLLPCPVDPRTLADSATPDALTGEPRRRRRRRVPAEETCNDVMSGEQIKRKEAEEDRVTPKRECPVPKPGGLIGQVLGLKSDQQEGKRDRPSVISHVEIARRESRP</sequence>
<dbReference type="PANTHER" id="PTHR40020:SF1">
    <property type="entry name" value="CYTOCHROME C OXIDASE ASSEMBLY FACTOR 2"/>
    <property type="match status" value="1"/>
</dbReference>
<evidence type="ECO:0000256" key="1">
    <source>
        <dbReference type="SAM" id="MobiDB-lite"/>
    </source>
</evidence>
<dbReference type="OrthoDB" id="5410040at2759"/>
<dbReference type="PANTHER" id="PTHR40020">
    <property type="entry name" value="CYTOCHROME C OXIDASE ASSEMBLY FACTOR 2"/>
    <property type="match status" value="1"/>
</dbReference>
<feature type="compositionally biased region" description="Basic and acidic residues" evidence="1">
    <location>
        <begin position="77"/>
        <end position="95"/>
    </location>
</feature>
<protein>
    <recommendedName>
        <fullName evidence="5">Alpha-1,3-mannosyltransferase</fullName>
    </recommendedName>
</protein>
<name>A0A2V1E2C5_9PLEO</name>
<proteinExistence type="predicted"/>
<dbReference type="AlphaFoldDB" id="A0A2V1E2C5"/>
<feature type="chain" id="PRO_5016133605" description="Alpha-1,3-mannosyltransferase" evidence="2">
    <location>
        <begin position="29"/>
        <end position="136"/>
    </location>
</feature>
<evidence type="ECO:0000313" key="4">
    <source>
        <dbReference type="Proteomes" id="UP000244855"/>
    </source>
</evidence>
<keyword evidence="2" id="KW-0732">Signal</keyword>
<evidence type="ECO:0008006" key="5">
    <source>
        <dbReference type="Google" id="ProtNLM"/>
    </source>
</evidence>
<reference evidence="3 4" key="1">
    <citation type="journal article" date="2018" name="Sci. Rep.">
        <title>Comparative genomics provides insights into the lifestyle and reveals functional heterogeneity of dark septate endophytic fungi.</title>
        <authorList>
            <person name="Knapp D.G."/>
            <person name="Nemeth J.B."/>
            <person name="Barry K."/>
            <person name="Hainaut M."/>
            <person name="Henrissat B."/>
            <person name="Johnson J."/>
            <person name="Kuo A."/>
            <person name="Lim J.H.P."/>
            <person name="Lipzen A."/>
            <person name="Nolan M."/>
            <person name="Ohm R.A."/>
            <person name="Tamas L."/>
            <person name="Grigoriev I.V."/>
            <person name="Spatafora J.W."/>
            <person name="Nagy L.G."/>
            <person name="Kovacs G.M."/>
        </authorList>
    </citation>
    <scope>NUCLEOTIDE SEQUENCE [LARGE SCALE GENOMIC DNA]</scope>
    <source>
        <strain evidence="3 4">DSE2036</strain>
    </source>
</reference>
<evidence type="ECO:0000313" key="3">
    <source>
        <dbReference type="EMBL" id="PVI03585.1"/>
    </source>
</evidence>
<feature type="region of interest" description="Disordered" evidence="1">
    <location>
        <begin position="39"/>
        <end position="136"/>
    </location>
</feature>
<dbReference type="EMBL" id="KZ805329">
    <property type="protein sequence ID" value="PVI03585.1"/>
    <property type="molecule type" value="Genomic_DNA"/>
</dbReference>
<accession>A0A2V1E2C5</accession>
<feature type="compositionally biased region" description="Basic and acidic residues" evidence="1">
    <location>
        <begin position="112"/>
        <end position="121"/>
    </location>
</feature>
<organism evidence="3 4">
    <name type="scientific">Periconia macrospinosa</name>
    <dbReference type="NCBI Taxonomy" id="97972"/>
    <lineage>
        <taxon>Eukaryota</taxon>
        <taxon>Fungi</taxon>
        <taxon>Dikarya</taxon>
        <taxon>Ascomycota</taxon>
        <taxon>Pezizomycotina</taxon>
        <taxon>Dothideomycetes</taxon>
        <taxon>Pleosporomycetidae</taxon>
        <taxon>Pleosporales</taxon>
        <taxon>Massarineae</taxon>
        <taxon>Periconiaceae</taxon>
        <taxon>Periconia</taxon>
    </lineage>
</organism>
<keyword evidence="4" id="KW-1185">Reference proteome</keyword>
<dbReference type="Proteomes" id="UP000244855">
    <property type="component" value="Unassembled WGS sequence"/>
</dbReference>
<dbReference type="GO" id="GO:0005759">
    <property type="term" value="C:mitochondrial matrix"/>
    <property type="evidence" value="ECO:0007669"/>
    <property type="project" value="TreeGrafter"/>
</dbReference>
<evidence type="ECO:0000256" key="2">
    <source>
        <dbReference type="SAM" id="SignalP"/>
    </source>
</evidence>
<dbReference type="GO" id="GO:0033617">
    <property type="term" value="P:mitochondrial respiratory chain complex IV assembly"/>
    <property type="evidence" value="ECO:0007669"/>
    <property type="project" value="TreeGrafter"/>
</dbReference>
<gene>
    <name evidence="3" type="ORF">DM02DRAFT_557679</name>
</gene>
<feature type="signal peptide" evidence="2">
    <location>
        <begin position="1"/>
        <end position="28"/>
    </location>
</feature>